<organism evidence="2 3">
    <name type="scientific">Vibrio nigripulchritudo SOn1</name>
    <dbReference type="NCBI Taxonomy" id="1238450"/>
    <lineage>
        <taxon>Bacteria</taxon>
        <taxon>Pseudomonadati</taxon>
        <taxon>Pseudomonadota</taxon>
        <taxon>Gammaproteobacteria</taxon>
        <taxon>Vibrionales</taxon>
        <taxon>Vibrionaceae</taxon>
        <taxon>Vibrio</taxon>
    </lineage>
</organism>
<dbReference type="InterPro" id="IPR036736">
    <property type="entry name" value="ACP-like_sf"/>
</dbReference>
<name>A0AAV2VYH2_9VIBR</name>
<evidence type="ECO:0000313" key="3">
    <source>
        <dbReference type="Proteomes" id="UP000018211"/>
    </source>
</evidence>
<proteinExistence type="predicted"/>
<protein>
    <submittedName>
        <fullName evidence="2">Condensation, non-ribosomal peptide synthase and Phosphopantetheine attachment site domains protein</fullName>
    </submittedName>
</protein>
<dbReference type="GO" id="GO:0003824">
    <property type="term" value="F:catalytic activity"/>
    <property type="evidence" value="ECO:0007669"/>
    <property type="project" value="InterPro"/>
</dbReference>
<feature type="domain" description="Carrier" evidence="1">
    <location>
        <begin position="99"/>
        <end position="173"/>
    </location>
</feature>
<dbReference type="SUPFAM" id="SSF47336">
    <property type="entry name" value="ACP-like"/>
    <property type="match status" value="1"/>
</dbReference>
<accession>A0AAV2VYH2</accession>
<dbReference type="InterPro" id="IPR023213">
    <property type="entry name" value="CAT-like_dom_sf"/>
</dbReference>
<gene>
    <name evidence="2" type="ORF">VIBNISOn1_900053</name>
</gene>
<evidence type="ECO:0000313" key="2">
    <source>
        <dbReference type="EMBL" id="CCO49829.1"/>
    </source>
</evidence>
<dbReference type="SUPFAM" id="SSF52777">
    <property type="entry name" value="CoA-dependent acyltransferases"/>
    <property type="match status" value="4"/>
</dbReference>
<comment type="caution">
    <text evidence="2">The sequence shown here is derived from an EMBL/GenBank/DDBJ whole genome shotgun (WGS) entry which is preliminary data.</text>
</comment>
<dbReference type="InterPro" id="IPR001242">
    <property type="entry name" value="Condensation_dom"/>
</dbReference>
<evidence type="ECO:0000259" key="1">
    <source>
        <dbReference type="PROSITE" id="PS50075"/>
    </source>
</evidence>
<dbReference type="RefSeq" id="WP_022613845.1">
    <property type="nucleotide sequence ID" value="NZ_LK391965.1"/>
</dbReference>
<dbReference type="PROSITE" id="PS50075">
    <property type="entry name" value="CARRIER"/>
    <property type="match status" value="1"/>
</dbReference>
<dbReference type="Pfam" id="PF00668">
    <property type="entry name" value="Condensation"/>
    <property type="match status" value="2"/>
</dbReference>
<dbReference type="PANTHER" id="PTHR45398:SF1">
    <property type="entry name" value="ENZYME, PUTATIVE (JCVI)-RELATED"/>
    <property type="match status" value="1"/>
</dbReference>
<dbReference type="EMBL" id="CAOF01000187">
    <property type="protein sequence ID" value="CCO49829.1"/>
    <property type="molecule type" value="Genomic_DNA"/>
</dbReference>
<dbReference type="InterPro" id="IPR009081">
    <property type="entry name" value="PP-bd_ACP"/>
</dbReference>
<dbReference type="AlphaFoldDB" id="A0AAV2VYH2"/>
<dbReference type="Gene3D" id="3.30.559.10">
    <property type="entry name" value="Chloramphenicol acetyltransferase-like domain"/>
    <property type="match status" value="2"/>
</dbReference>
<dbReference type="Gene3D" id="3.30.559.30">
    <property type="entry name" value="Nonribosomal peptide synthetase, condensation domain"/>
    <property type="match status" value="2"/>
</dbReference>
<dbReference type="Gene3D" id="1.10.1200.10">
    <property type="entry name" value="ACP-like"/>
    <property type="match status" value="1"/>
</dbReference>
<reference evidence="2 3" key="1">
    <citation type="journal article" date="2013" name="ISME J.">
        <title>Comparative genomics of pathogenic lineages of Vibrio nigripulchritudo identifies virulence-associated traits.</title>
        <authorList>
            <person name="Goudenege D."/>
            <person name="Labreuche Y."/>
            <person name="Krin E."/>
            <person name="Ansquer D."/>
            <person name="Mangenot S."/>
            <person name="Calteau A."/>
            <person name="Medigue C."/>
            <person name="Mazel D."/>
            <person name="Polz M.F."/>
            <person name="Le Roux F."/>
        </authorList>
    </citation>
    <scope>NUCLEOTIDE SEQUENCE [LARGE SCALE GENOMIC DNA]</scope>
    <source>
        <strain evidence="2 3">SOn1</strain>
    </source>
</reference>
<sequence length="1063" mass="121548">MKSISLPYDFEFCLEVPIEYADVSAFGYPRVQVSEYQTPSMYREYKECRPPIWLEPEPSFSGYSSATTYPIEQPSAVINTSYNPTSLPEPKFEPKNNLDDLTSSEKQLLSKACSVLQLASLSIDDDFVEQGGDSISAVTLSVELESIGMKLDTMDIMKYRVFSEMSQHIKQETHTQILKGENIGDIDLLPAQRWFFEQDFMQPNHYNHAATIALPEDISCVRLEQALIRLTEHHDIFRSRFNHFHETSRQTFIESTEGLISFAEESFANQDECDIYLANLNESFELDSGEGVMFKAVLYRFRSECRALLYMCAHHLIVDATSWKVIARDLQSLYEGDCETRLPQYSGVQIYAQTLNAQLEKICKNETSYWLKSDSFSPKCRSSFPARVETITIDERVTAQLLDQANKPYNTRSNELLLTALSNLLSDRGEHIEVLMESEGRQDLANNIKVDATVGWFASVYPLDLPSTKSHASQQIKRVKEAVRNVPNNGANYLHLAYHHTDSGVKRRLQNRLNAPISFKYHDDYPSGDSEVWPLLINKQECLVNERNKALREIEINCWIQDQKLHIQVEVTSLKINLTSMILNFADEIRSIVSHCTDKRTVPALTPSDLTNLDLTQQHIEAIENKIGTLSAIYPATHFQRELLYFHRLNRDYQIDQVYYQIGGDLNLNAFEKAWDIALARHDILRAVFCDAFDRGSPIVIVPEVSKMRIVHEDWSHLSAESQQEELEERLISERRKEINELSSPLMRLWLGDLGGHRHTMIFTFHHVLFDRWSMQTFLSEIMRDYDDLVQGLSPSIYPMSFEPFSHYISDNQNDSKAKSFWRNYLRNAPKNFRLPRSNTTFNEVPTRIQNVNMQLTDIETGQIAARARAYNVTTNQFCQLCWAHTLSKVTGKQDVVFGTTLAKRPSSIHAITHMVGLFLATPPVRVNVSGNIAFALSNLVENSANRLEYGFFDLNEYDEDWKPVAPFGTLFVFDNYPDQENHPTSKMLSLEKLGTVSGTNHQLVLCVTPGHAMSYTLFFDGTEISEEVANLVANEFLSSMLTLCETDSLNVGSTGSDTRMFQ</sequence>
<dbReference type="PANTHER" id="PTHR45398">
    <property type="match status" value="1"/>
</dbReference>
<dbReference type="Proteomes" id="UP000018211">
    <property type="component" value="Unassembled WGS sequence"/>
</dbReference>
<dbReference type="Pfam" id="PF00550">
    <property type="entry name" value="PP-binding"/>
    <property type="match status" value="1"/>
</dbReference>